<accession>A0A0G1YWJ9</accession>
<gene>
    <name evidence="2" type="ORF">UY98_C0005G0025</name>
</gene>
<name>A0A0G1YWJ9_9BACT</name>
<comment type="caution">
    <text evidence="2">The sequence shown here is derived from an EMBL/GenBank/DDBJ whole genome shotgun (WGS) entry which is preliminary data.</text>
</comment>
<feature type="chain" id="PRO_5002541367" description="Secreted protein" evidence="1">
    <location>
        <begin position="28"/>
        <end position="58"/>
    </location>
</feature>
<evidence type="ECO:0000313" key="2">
    <source>
        <dbReference type="EMBL" id="KKW47838.1"/>
    </source>
</evidence>
<keyword evidence="1" id="KW-0732">Signal</keyword>
<protein>
    <recommendedName>
        <fullName evidence="4">Secreted protein</fullName>
    </recommendedName>
</protein>
<proteinExistence type="predicted"/>
<evidence type="ECO:0000313" key="3">
    <source>
        <dbReference type="Proteomes" id="UP000034789"/>
    </source>
</evidence>
<feature type="signal peptide" evidence="1">
    <location>
        <begin position="1"/>
        <end position="27"/>
    </location>
</feature>
<organism evidence="2 3">
    <name type="scientific">Candidatus Kaiserbacteria bacterium GW2011_GWA2_58_9</name>
    <dbReference type="NCBI Taxonomy" id="1618672"/>
    <lineage>
        <taxon>Bacteria</taxon>
        <taxon>Candidatus Kaiseribacteriota</taxon>
    </lineage>
</organism>
<dbReference type="AlphaFoldDB" id="A0A0G1YWJ9"/>
<dbReference type="EMBL" id="LCSD01000005">
    <property type="protein sequence ID" value="KKW47838.1"/>
    <property type="molecule type" value="Genomic_DNA"/>
</dbReference>
<dbReference type="Proteomes" id="UP000034789">
    <property type="component" value="Unassembled WGS sequence"/>
</dbReference>
<sequence>MMSASVFSLHVFTMVAAVTASAPGCFAYVINSGSSALNENPLPACAQLAAGRPESKFN</sequence>
<reference evidence="2 3" key="1">
    <citation type="journal article" date="2015" name="Nature">
        <title>rRNA introns, odd ribosomes, and small enigmatic genomes across a large radiation of phyla.</title>
        <authorList>
            <person name="Brown C.T."/>
            <person name="Hug L.A."/>
            <person name="Thomas B.C."/>
            <person name="Sharon I."/>
            <person name="Castelle C.J."/>
            <person name="Singh A."/>
            <person name="Wilkins M.J."/>
            <person name="Williams K.H."/>
            <person name="Banfield J.F."/>
        </authorList>
    </citation>
    <scope>NUCLEOTIDE SEQUENCE [LARGE SCALE GENOMIC DNA]</scope>
</reference>
<evidence type="ECO:0008006" key="4">
    <source>
        <dbReference type="Google" id="ProtNLM"/>
    </source>
</evidence>
<evidence type="ECO:0000256" key="1">
    <source>
        <dbReference type="SAM" id="SignalP"/>
    </source>
</evidence>